<dbReference type="Gene3D" id="3.90.180.10">
    <property type="entry name" value="Medium-chain alcohol dehydrogenases, catalytic domain"/>
    <property type="match status" value="1"/>
</dbReference>
<accession>A0A2R6NWJ3</accession>
<dbReference type="PANTHER" id="PTHR45348">
    <property type="entry name" value="HYPOTHETICAL OXIDOREDUCTASE (EUROFUNG)"/>
    <property type="match status" value="1"/>
</dbReference>
<dbReference type="SMART" id="SM00829">
    <property type="entry name" value="PKS_ER"/>
    <property type="match status" value="1"/>
</dbReference>
<dbReference type="OrthoDB" id="10257049at2759"/>
<dbReference type="Gene3D" id="3.40.50.720">
    <property type="entry name" value="NAD(P)-binding Rossmann-like Domain"/>
    <property type="match status" value="1"/>
</dbReference>
<dbReference type="InterPro" id="IPR013149">
    <property type="entry name" value="ADH-like_C"/>
</dbReference>
<dbReference type="Pfam" id="PF00107">
    <property type="entry name" value="ADH_zinc_N"/>
    <property type="match status" value="1"/>
</dbReference>
<evidence type="ECO:0000313" key="2">
    <source>
        <dbReference type="EMBL" id="PSR78311.1"/>
    </source>
</evidence>
<evidence type="ECO:0000259" key="1">
    <source>
        <dbReference type="SMART" id="SM00829"/>
    </source>
</evidence>
<dbReference type="CDD" id="cd08249">
    <property type="entry name" value="enoyl_reductase_like"/>
    <property type="match status" value="1"/>
</dbReference>
<dbReference type="InterPro" id="IPR011032">
    <property type="entry name" value="GroES-like_sf"/>
</dbReference>
<evidence type="ECO:0000313" key="3">
    <source>
        <dbReference type="Proteomes" id="UP000186601"/>
    </source>
</evidence>
<dbReference type="SUPFAM" id="SSF51735">
    <property type="entry name" value="NAD(P)-binding Rossmann-fold domains"/>
    <property type="match status" value="1"/>
</dbReference>
<protein>
    <recommendedName>
        <fullName evidence="1">Enoyl reductase (ER) domain-containing protein</fullName>
    </recommendedName>
</protein>
<name>A0A2R6NWJ3_9APHY</name>
<dbReference type="EMBL" id="MLYV02000750">
    <property type="protein sequence ID" value="PSR78311.1"/>
    <property type="molecule type" value="Genomic_DNA"/>
</dbReference>
<organism evidence="2 3">
    <name type="scientific">Hermanssonia centrifuga</name>
    <dbReference type="NCBI Taxonomy" id="98765"/>
    <lineage>
        <taxon>Eukaryota</taxon>
        <taxon>Fungi</taxon>
        <taxon>Dikarya</taxon>
        <taxon>Basidiomycota</taxon>
        <taxon>Agaricomycotina</taxon>
        <taxon>Agaricomycetes</taxon>
        <taxon>Polyporales</taxon>
        <taxon>Meruliaceae</taxon>
        <taxon>Hermanssonia</taxon>
    </lineage>
</organism>
<gene>
    <name evidence="2" type="ORF">PHLCEN_2v7433</name>
</gene>
<dbReference type="InterPro" id="IPR036291">
    <property type="entry name" value="NAD(P)-bd_dom_sf"/>
</dbReference>
<dbReference type="Pfam" id="PF08240">
    <property type="entry name" value="ADH_N"/>
    <property type="match status" value="1"/>
</dbReference>
<feature type="domain" description="Enoyl reductase (ER)" evidence="1">
    <location>
        <begin position="16"/>
        <end position="349"/>
    </location>
</feature>
<keyword evidence="3" id="KW-1185">Reference proteome</keyword>
<reference evidence="2 3" key="1">
    <citation type="submission" date="2018-02" db="EMBL/GenBank/DDBJ databases">
        <title>Genome sequence of the basidiomycete white-rot fungus Phlebia centrifuga.</title>
        <authorList>
            <person name="Granchi Z."/>
            <person name="Peng M."/>
            <person name="de Vries R.P."/>
            <person name="Hilden K."/>
            <person name="Makela M.R."/>
            <person name="Grigoriev I."/>
            <person name="Riley R."/>
        </authorList>
    </citation>
    <scope>NUCLEOTIDE SEQUENCE [LARGE SCALE GENOMIC DNA]</scope>
    <source>
        <strain evidence="2 3">FBCC195</strain>
    </source>
</reference>
<dbReference type="PANTHER" id="PTHR45348:SF2">
    <property type="entry name" value="ZINC-TYPE ALCOHOL DEHYDROGENASE-LIKE PROTEIN C2E1P3.01"/>
    <property type="match status" value="1"/>
</dbReference>
<dbReference type="Proteomes" id="UP000186601">
    <property type="component" value="Unassembled WGS sequence"/>
</dbReference>
<comment type="caution">
    <text evidence="2">The sequence shown here is derived from an EMBL/GenBank/DDBJ whole genome shotgun (WGS) entry which is preliminary data.</text>
</comment>
<proteinExistence type="predicted"/>
<dbReference type="InterPro" id="IPR013154">
    <property type="entry name" value="ADH-like_N"/>
</dbReference>
<dbReference type="STRING" id="98765.A0A2R6NWJ3"/>
<dbReference type="AlphaFoldDB" id="A0A2R6NWJ3"/>
<dbReference type="InterPro" id="IPR047122">
    <property type="entry name" value="Trans-enoyl_RdTase-like"/>
</dbReference>
<dbReference type="SUPFAM" id="SSF50129">
    <property type="entry name" value="GroES-like"/>
    <property type="match status" value="1"/>
</dbReference>
<sequence length="356" mass="38737">MSPDIPQTMKALVTQADRTAKVQDIPVPNIDDDEVLVRTVALAQNPTDWKFIKNITNVGTICGCDWSGYVAQVGKNVSSPSVGDHVAGFVQGGTYTDRGAYAEYVKTPAELVWKVPDQTLSHEEAATMGCSFWTAAQALFHPTRLALVEPPAKVDKEEWVMIYGGSGSVGMFAIQLAHIAGYKVVTTASPRNFDLCKSLGADAVFDYKDPDVADKIKEATKSSLHKALDAISEKSSQTITVKSLGSGPGKIVTILPPQGEARELRKDVEIEGTLIYTSLGREFNFGPTKYPVSLEDRSHMAEFLKKVPELVVARKIRPNRVKLWEGGLDGINGGLHYMIEGKHSGEKIVHQVIKTA</sequence>
<dbReference type="GO" id="GO:0016651">
    <property type="term" value="F:oxidoreductase activity, acting on NAD(P)H"/>
    <property type="evidence" value="ECO:0007669"/>
    <property type="project" value="InterPro"/>
</dbReference>
<dbReference type="InterPro" id="IPR020843">
    <property type="entry name" value="ER"/>
</dbReference>